<gene>
    <name evidence="2" type="ORF">BGZ97_005604</name>
</gene>
<protein>
    <submittedName>
        <fullName evidence="2">Uncharacterized protein</fullName>
    </submittedName>
</protein>
<evidence type="ECO:0000313" key="2">
    <source>
        <dbReference type="EMBL" id="KAG0292418.1"/>
    </source>
</evidence>
<dbReference type="EMBL" id="JAAAIN010002510">
    <property type="protein sequence ID" value="KAG0292418.1"/>
    <property type="molecule type" value="Genomic_DNA"/>
</dbReference>
<proteinExistence type="predicted"/>
<dbReference type="OrthoDB" id="2442706at2759"/>
<keyword evidence="3" id="KW-1185">Reference proteome</keyword>
<dbReference type="Proteomes" id="UP000823405">
    <property type="component" value="Unassembled WGS sequence"/>
</dbReference>
<name>A0A9P6QSV5_9FUNG</name>
<dbReference type="AlphaFoldDB" id="A0A9P6QSV5"/>
<sequence>MYLCAESTEQDETPFLSEGQEEEAATSASAPSASSPTPSISSTGMDANPDTTGNHIVLIMPYMGHVYELDSHPAAHYCTYLGPEGTDWTIAAQVRLQQWSEAAHLTTVHNDVHAYISDD</sequence>
<comment type="caution">
    <text evidence="2">The sequence shown here is derived from an EMBL/GenBank/DDBJ whole genome shotgun (WGS) entry which is preliminary data.</text>
</comment>
<feature type="compositionally biased region" description="Low complexity" evidence="1">
    <location>
        <begin position="25"/>
        <end position="43"/>
    </location>
</feature>
<evidence type="ECO:0000256" key="1">
    <source>
        <dbReference type="SAM" id="MobiDB-lite"/>
    </source>
</evidence>
<feature type="region of interest" description="Disordered" evidence="1">
    <location>
        <begin position="1"/>
        <end position="51"/>
    </location>
</feature>
<evidence type="ECO:0000313" key="3">
    <source>
        <dbReference type="Proteomes" id="UP000823405"/>
    </source>
</evidence>
<organism evidence="2 3">
    <name type="scientific">Linnemannia gamsii</name>
    <dbReference type="NCBI Taxonomy" id="64522"/>
    <lineage>
        <taxon>Eukaryota</taxon>
        <taxon>Fungi</taxon>
        <taxon>Fungi incertae sedis</taxon>
        <taxon>Mucoromycota</taxon>
        <taxon>Mortierellomycotina</taxon>
        <taxon>Mortierellomycetes</taxon>
        <taxon>Mortierellales</taxon>
        <taxon>Mortierellaceae</taxon>
        <taxon>Linnemannia</taxon>
    </lineage>
</organism>
<reference evidence="2" key="1">
    <citation type="journal article" date="2020" name="Fungal Divers.">
        <title>Resolving the Mortierellaceae phylogeny through synthesis of multi-gene phylogenetics and phylogenomics.</title>
        <authorList>
            <person name="Vandepol N."/>
            <person name="Liber J."/>
            <person name="Desiro A."/>
            <person name="Na H."/>
            <person name="Kennedy M."/>
            <person name="Barry K."/>
            <person name="Grigoriev I.V."/>
            <person name="Miller A.N."/>
            <person name="O'Donnell K."/>
            <person name="Stajich J.E."/>
            <person name="Bonito G."/>
        </authorList>
    </citation>
    <scope>NUCLEOTIDE SEQUENCE</scope>
    <source>
        <strain evidence="2">NVP60</strain>
    </source>
</reference>
<accession>A0A9P6QSV5</accession>